<evidence type="ECO:0000256" key="8">
    <source>
        <dbReference type="ARBA" id="ARBA00023180"/>
    </source>
</evidence>
<dbReference type="Proteomes" id="UP000054321">
    <property type="component" value="Unassembled WGS sequence"/>
</dbReference>
<keyword evidence="14" id="KW-1185">Reference proteome</keyword>
<dbReference type="GO" id="GO:0000139">
    <property type="term" value="C:Golgi membrane"/>
    <property type="evidence" value="ECO:0007669"/>
    <property type="project" value="UniProtKB-SubCell"/>
</dbReference>
<evidence type="ECO:0000256" key="2">
    <source>
        <dbReference type="ARBA" id="ARBA00022448"/>
    </source>
</evidence>
<evidence type="ECO:0000259" key="12">
    <source>
        <dbReference type="PROSITE" id="PS51914"/>
    </source>
</evidence>
<evidence type="ECO:0000256" key="5">
    <source>
        <dbReference type="ARBA" id="ARBA00022989"/>
    </source>
</evidence>
<feature type="chain" id="PRO_5002173500" description="MRH domain-containing protein" evidence="11">
    <location>
        <begin position="23"/>
        <end position="307"/>
    </location>
</feature>
<dbReference type="InterPro" id="IPR009011">
    <property type="entry name" value="Man6P_isomerase_rcpt-bd_dom_sf"/>
</dbReference>
<evidence type="ECO:0000256" key="4">
    <source>
        <dbReference type="ARBA" id="ARBA00022729"/>
    </source>
</evidence>
<accession>A0A0C3D426</accession>
<reference evidence="13 14" key="1">
    <citation type="submission" date="2014-04" db="EMBL/GenBank/DDBJ databases">
        <authorList>
            <consortium name="DOE Joint Genome Institute"/>
            <person name="Kuo A."/>
            <person name="Martino E."/>
            <person name="Perotto S."/>
            <person name="Kohler A."/>
            <person name="Nagy L.G."/>
            <person name="Floudas D."/>
            <person name="Copeland A."/>
            <person name="Barry K.W."/>
            <person name="Cichocki N."/>
            <person name="Veneault-Fourrey C."/>
            <person name="LaButti K."/>
            <person name="Lindquist E.A."/>
            <person name="Lipzen A."/>
            <person name="Lundell T."/>
            <person name="Morin E."/>
            <person name="Murat C."/>
            <person name="Sun H."/>
            <person name="Tunlid A."/>
            <person name="Henrissat B."/>
            <person name="Grigoriev I.V."/>
            <person name="Hibbett D.S."/>
            <person name="Martin F."/>
            <person name="Nordberg H.P."/>
            <person name="Cantor M.N."/>
            <person name="Hua S.X."/>
        </authorList>
    </citation>
    <scope>NUCLEOTIDE SEQUENCE [LARGE SCALE GENOMIC DNA]</scope>
    <source>
        <strain evidence="13 14">Zn</strain>
    </source>
</reference>
<evidence type="ECO:0000313" key="14">
    <source>
        <dbReference type="Proteomes" id="UP000054321"/>
    </source>
</evidence>
<feature type="signal peptide" evidence="11">
    <location>
        <begin position="1"/>
        <end position="22"/>
    </location>
</feature>
<feature type="compositionally biased region" description="Acidic residues" evidence="9">
    <location>
        <begin position="155"/>
        <end position="167"/>
    </location>
</feature>
<protein>
    <recommendedName>
        <fullName evidence="12">MRH domain-containing protein</fullName>
    </recommendedName>
</protein>
<dbReference type="GO" id="GO:0007034">
    <property type="term" value="P:vacuolar transport"/>
    <property type="evidence" value="ECO:0007669"/>
    <property type="project" value="TreeGrafter"/>
</dbReference>
<dbReference type="PANTHER" id="PTHR15071">
    <property type="entry name" value="MANNOSE-6-PHOSPHATE RECEPTOR FAMILY MEMBER"/>
    <property type="match status" value="1"/>
</dbReference>
<comment type="subcellular location">
    <subcellularLocation>
        <location evidence="1">Endomembrane system</location>
    </subcellularLocation>
</comment>
<dbReference type="EMBL" id="KN832871">
    <property type="protein sequence ID" value="KIN06034.1"/>
    <property type="molecule type" value="Genomic_DNA"/>
</dbReference>
<keyword evidence="7" id="KW-1015">Disulfide bond</keyword>
<dbReference type="OrthoDB" id="4504960at2759"/>
<feature type="domain" description="MRH" evidence="12">
    <location>
        <begin position="31"/>
        <end position="224"/>
    </location>
</feature>
<dbReference type="GO" id="GO:0010008">
    <property type="term" value="C:endosome membrane"/>
    <property type="evidence" value="ECO:0007669"/>
    <property type="project" value="UniProtKB-SubCell"/>
</dbReference>
<keyword evidence="8" id="KW-0325">Glycoprotein</keyword>
<dbReference type="InterPro" id="IPR028927">
    <property type="entry name" value="Man-6-P_rcpt"/>
</dbReference>
<evidence type="ECO:0000256" key="3">
    <source>
        <dbReference type="ARBA" id="ARBA00022692"/>
    </source>
</evidence>
<evidence type="ECO:0000256" key="1">
    <source>
        <dbReference type="ARBA" id="ARBA00004308"/>
    </source>
</evidence>
<keyword evidence="2" id="KW-0813">Transport</keyword>
<sequence>MHLSSLPNAALLLIFALTVVSADDKTKPHADPCTIASSSGAFFDLGSLAVLPVEEGKKPTKTQKTESWHAKGYDYPANFTLNVCAPVIEKLDKVQGVDEDLWKDVGAYYAVGSKQFSLGQQSSNLTIRGRRLILQYINGSPCGESSNSKRAALWSDDDEEDEDDDYDDEKKHKDTKSIRRKSATISFHCDKDPLATGAVASYVSVDPDECAYFFEVLSPAACGGAAPAKEGLGPASVFAIIGAIAILVYFLGGVVYQRNVAHARGWRQLPNFTMWAGIWGFITIHSSDWGTRLSQKRTIVSWRFIAA</sequence>
<evidence type="ECO:0000256" key="10">
    <source>
        <dbReference type="SAM" id="Phobius"/>
    </source>
</evidence>
<keyword evidence="5 10" id="KW-1133">Transmembrane helix</keyword>
<dbReference type="STRING" id="913774.A0A0C3D426"/>
<dbReference type="PROSITE" id="PS51914">
    <property type="entry name" value="MRH"/>
    <property type="match status" value="1"/>
</dbReference>
<dbReference type="GO" id="GO:0005770">
    <property type="term" value="C:late endosome"/>
    <property type="evidence" value="ECO:0007669"/>
    <property type="project" value="TreeGrafter"/>
</dbReference>
<feature type="region of interest" description="Disordered" evidence="9">
    <location>
        <begin position="141"/>
        <end position="174"/>
    </location>
</feature>
<gene>
    <name evidence="13" type="ORF">OIDMADRAFT_24376</name>
</gene>
<evidence type="ECO:0000256" key="11">
    <source>
        <dbReference type="SAM" id="SignalP"/>
    </source>
</evidence>
<feature type="transmembrane region" description="Helical" evidence="10">
    <location>
        <begin position="237"/>
        <end position="256"/>
    </location>
</feature>
<dbReference type="Pfam" id="PF02157">
    <property type="entry name" value="Man-6-P_recep"/>
    <property type="match status" value="1"/>
</dbReference>
<evidence type="ECO:0000256" key="7">
    <source>
        <dbReference type="ARBA" id="ARBA00023157"/>
    </source>
</evidence>
<dbReference type="InterPro" id="IPR044865">
    <property type="entry name" value="MRH_dom"/>
</dbReference>
<keyword evidence="6 10" id="KW-0472">Membrane</keyword>
<name>A0A0C3D426_OIDMZ</name>
<evidence type="ECO:0000256" key="9">
    <source>
        <dbReference type="SAM" id="MobiDB-lite"/>
    </source>
</evidence>
<dbReference type="HOGENOM" id="CLU_064145_0_0_1"/>
<evidence type="ECO:0000256" key="6">
    <source>
        <dbReference type="ARBA" id="ARBA00023136"/>
    </source>
</evidence>
<dbReference type="AlphaFoldDB" id="A0A0C3D426"/>
<dbReference type="Gene3D" id="2.70.130.10">
    <property type="entry name" value="Mannose-6-phosphate receptor binding domain"/>
    <property type="match status" value="2"/>
</dbReference>
<keyword evidence="4 11" id="KW-0732">Signal</keyword>
<dbReference type="SUPFAM" id="SSF50911">
    <property type="entry name" value="Mannose 6-phosphate receptor domain"/>
    <property type="match status" value="1"/>
</dbReference>
<organism evidence="13 14">
    <name type="scientific">Oidiodendron maius (strain Zn)</name>
    <dbReference type="NCBI Taxonomy" id="913774"/>
    <lineage>
        <taxon>Eukaryota</taxon>
        <taxon>Fungi</taxon>
        <taxon>Dikarya</taxon>
        <taxon>Ascomycota</taxon>
        <taxon>Pezizomycotina</taxon>
        <taxon>Leotiomycetes</taxon>
        <taxon>Leotiomycetes incertae sedis</taxon>
        <taxon>Myxotrichaceae</taxon>
        <taxon>Oidiodendron</taxon>
    </lineage>
</organism>
<dbReference type="InParanoid" id="A0A0C3D426"/>
<reference evidence="14" key="2">
    <citation type="submission" date="2015-01" db="EMBL/GenBank/DDBJ databases">
        <title>Evolutionary Origins and Diversification of the Mycorrhizal Mutualists.</title>
        <authorList>
            <consortium name="DOE Joint Genome Institute"/>
            <consortium name="Mycorrhizal Genomics Consortium"/>
            <person name="Kohler A."/>
            <person name="Kuo A."/>
            <person name="Nagy L.G."/>
            <person name="Floudas D."/>
            <person name="Copeland A."/>
            <person name="Barry K.W."/>
            <person name="Cichocki N."/>
            <person name="Veneault-Fourrey C."/>
            <person name="LaButti K."/>
            <person name="Lindquist E.A."/>
            <person name="Lipzen A."/>
            <person name="Lundell T."/>
            <person name="Morin E."/>
            <person name="Murat C."/>
            <person name="Riley R."/>
            <person name="Ohm R."/>
            <person name="Sun H."/>
            <person name="Tunlid A."/>
            <person name="Henrissat B."/>
            <person name="Grigoriev I.V."/>
            <person name="Hibbett D.S."/>
            <person name="Martin F."/>
        </authorList>
    </citation>
    <scope>NUCLEOTIDE SEQUENCE [LARGE SCALE GENOMIC DNA]</scope>
    <source>
        <strain evidence="14">Zn</strain>
    </source>
</reference>
<keyword evidence="3 10" id="KW-0812">Transmembrane</keyword>
<proteinExistence type="predicted"/>
<dbReference type="PANTHER" id="PTHR15071:SF0">
    <property type="entry name" value="MANNOSE 6-PHOSPHATE RECEPTOR-LIKE PROTEIN 1"/>
    <property type="match status" value="1"/>
</dbReference>
<evidence type="ECO:0000313" key="13">
    <source>
        <dbReference type="EMBL" id="KIN06034.1"/>
    </source>
</evidence>